<evidence type="ECO:0000313" key="2">
    <source>
        <dbReference type="EMBL" id="MDE5418540.1"/>
    </source>
</evidence>
<dbReference type="PROSITE" id="PS51257">
    <property type="entry name" value="PROKAR_LIPOPROTEIN"/>
    <property type="match status" value="1"/>
</dbReference>
<feature type="chain" id="PRO_5045722293" evidence="1">
    <location>
        <begin position="24"/>
        <end position="144"/>
    </location>
</feature>
<feature type="signal peptide" evidence="1">
    <location>
        <begin position="1"/>
        <end position="23"/>
    </location>
</feature>
<dbReference type="Pfam" id="PF15418">
    <property type="entry name" value="DUF4625"/>
    <property type="match status" value="1"/>
</dbReference>
<dbReference type="RefSeq" id="WP_275109866.1">
    <property type="nucleotide sequence ID" value="NZ_JAKJSC010000001.1"/>
</dbReference>
<dbReference type="InterPro" id="IPR027829">
    <property type="entry name" value="DUF4625"/>
</dbReference>
<reference evidence="2 3" key="1">
    <citation type="submission" date="2022-01" db="EMBL/GenBank/DDBJ databases">
        <title>Labilibaculum sp. nov, a marine bacterium isolated from Antarctica.</title>
        <authorList>
            <person name="Dai W."/>
        </authorList>
    </citation>
    <scope>NUCLEOTIDE SEQUENCE [LARGE SCALE GENOMIC DNA]</scope>
    <source>
        <strain evidence="2 3">DW002</strain>
    </source>
</reference>
<dbReference type="Gene3D" id="2.60.40.10">
    <property type="entry name" value="Immunoglobulins"/>
    <property type="match status" value="1"/>
</dbReference>
<organism evidence="2 3">
    <name type="scientific">Paralabilibaculum antarcticum</name>
    <dbReference type="NCBI Taxonomy" id="2912572"/>
    <lineage>
        <taxon>Bacteria</taxon>
        <taxon>Pseudomonadati</taxon>
        <taxon>Bacteroidota</taxon>
        <taxon>Bacteroidia</taxon>
        <taxon>Marinilabiliales</taxon>
        <taxon>Marinifilaceae</taxon>
        <taxon>Paralabilibaculum</taxon>
    </lineage>
</organism>
<evidence type="ECO:0000313" key="3">
    <source>
        <dbReference type="Proteomes" id="UP001528920"/>
    </source>
</evidence>
<protein>
    <submittedName>
        <fullName evidence="2">DUF4625 domain-containing protein</fullName>
    </submittedName>
</protein>
<comment type="caution">
    <text evidence="2">The sequence shown here is derived from an EMBL/GenBank/DDBJ whole genome shotgun (WGS) entry which is preliminary data.</text>
</comment>
<keyword evidence="3" id="KW-1185">Reference proteome</keyword>
<proteinExistence type="predicted"/>
<dbReference type="Proteomes" id="UP001528920">
    <property type="component" value="Unassembled WGS sequence"/>
</dbReference>
<dbReference type="EMBL" id="JAKJSC010000001">
    <property type="protein sequence ID" value="MDE5418540.1"/>
    <property type="molecule type" value="Genomic_DNA"/>
</dbReference>
<evidence type="ECO:0000256" key="1">
    <source>
        <dbReference type="SAM" id="SignalP"/>
    </source>
</evidence>
<name>A0ABT5VSY7_9BACT</name>
<dbReference type="InterPro" id="IPR013783">
    <property type="entry name" value="Ig-like_fold"/>
</dbReference>
<sequence>MKLLKYALVTLFSLGLMSCGSSGGGDDTDKVAPGITITAPTADQTIAPGETVSASFTATDNEALKSYIVSVDFFQAVGMTVKTTPVEFTFDKSGTLSGTSQVVTFNMDLPADAKEGKYKMLVKVTDASTEANEKTEERTFIIQK</sequence>
<gene>
    <name evidence="2" type="ORF">L3049_11020</name>
</gene>
<accession>A0ABT5VSY7</accession>
<keyword evidence="1" id="KW-0732">Signal</keyword>